<evidence type="ECO:0000313" key="2">
    <source>
        <dbReference type="Proteomes" id="UP001305002"/>
    </source>
</evidence>
<reference evidence="1 2" key="2">
    <citation type="journal article" date="2024" name="Microb. Biotechnol.">
        <title>The involvement of multiple ABC transporters in daunorubicin efflux in Streptomyces coeruleorubidus.</title>
        <authorList>
            <person name="Dong J."/>
            <person name="Ning J."/>
            <person name="Tian Y."/>
            <person name="Li H."/>
            <person name="Chen H."/>
            <person name="Guan W."/>
        </authorList>
    </citation>
    <scope>NUCLEOTIDE SEQUENCE [LARGE SCALE GENOMIC DNA]</scope>
    <source>
        <strain evidence="1 2">CICC 11043</strain>
    </source>
</reference>
<dbReference type="EMBL" id="CP137525">
    <property type="protein sequence ID" value="WOT40664.1"/>
    <property type="molecule type" value="Genomic_DNA"/>
</dbReference>
<name>A0ABZ0KT61_STRC4</name>
<geneLocation type="plasmid" evidence="1 2">
    <name>unnamed</name>
</geneLocation>
<proteinExistence type="predicted"/>
<dbReference type="Proteomes" id="UP001305002">
    <property type="component" value="Plasmid unnamed"/>
</dbReference>
<organism evidence="1 2">
    <name type="scientific">Streptomyces coeruleorubidus</name>
    <dbReference type="NCBI Taxonomy" id="116188"/>
    <lineage>
        <taxon>Bacteria</taxon>
        <taxon>Bacillati</taxon>
        <taxon>Actinomycetota</taxon>
        <taxon>Actinomycetes</taxon>
        <taxon>Kitasatosporales</taxon>
        <taxon>Streptomycetaceae</taxon>
        <taxon>Streptomyces</taxon>
    </lineage>
</organism>
<keyword evidence="2" id="KW-1185">Reference proteome</keyword>
<keyword evidence="1" id="KW-0614">Plasmid</keyword>
<accession>A0ABZ0KT61</accession>
<gene>
    <name evidence="1" type="ORF">R5U08_41985</name>
</gene>
<evidence type="ECO:0000313" key="1">
    <source>
        <dbReference type="EMBL" id="WOT40664.1"/>
    </source>
</evidence>
<dbReference type="RefSeq" id="WP_317928333.1">
    <property type="nucleotide sequence ID" value="NZ_CP137525.1"/>
</dbReference>
<protein>
    <submittedName>
        <fullName evidence="1">Uncharacterized protein</fullName>
    </submittedName>
</protein>
<reference evidence="1 2" key="1">
    <citation type="journal article" date="2021" name="J. Microbiol. Biotechnol.">
        <title>An Efficient Markerless Deletion System Suitable for the Industrial Strains of Streptomyces.</title>
        <authorList>
            <person name="Dong J."/>
            <person name="Wei J."/>
            <person name="Li H."/>
            <person name="Zhao S."/>
            <person name="Guan W."/>
        </authorList>
    </citation>
    <scope>NUCLEOTIDE SEQUENCE [LARGE SCALE GENOMIC DNA]</scope>
    <source>
        <strain evidence="1 2">CICC 11043</strain>
    </source>
</reference>
<sequence>MAPQMSPRKAAHWNARFEQACAAGEKGPEEFFRAWLDLVKVSAIQKVRASGDHSTFNTLSAELERIYREHCQ</sequence>